<protein>
    <submittedName>
        <fullName evidence="7">Zinc finger protein</fullName>
    </submittedName>
</protein>
<sequence length="457" mass="51169">MWSDNQNGLTNRVTCHGLFKLLSTNFASSQEIHELPVESIPPPHPTTCCGAVLPPWMLLSWLRTTSRQTRQVMGTYSEAASKYSTADAKLLSISTFTNTCDLPLDLSTGVHAFSTTARCVEDNLLSKYTAWKPPITVGHTVHTTIQAQITASCSAYLRAVLNSIMETSTPNGHGQNVVSVNSESLSKFDRPAVGGAVDMASVSPGKLAPHRQMNGHTHAGPGKQPVTRCYQCKDLFPTLVELNAHFMREHSCILKTELEHAKSWKSHAVESMCFRLSTKQLHSEFEQKLTQGTMNPTGYPCPYCEYFAKWPTELQKHIMVHSKERPHRCVICGLSYKWKWDLGRHFDKSHHKGMNPYKKNGFVGSTTTRISKRDSRGRITTSKLHGGKKERRAGLLSVTTNQKIRTKNYSPEFNNNSLSYIEQHKCGNSTEGTPTTYTTNLTSSTFELNRTRYSIHS</sequence>
<keyword evidence="4" id="KW-0862">Zinc</keyword>
<accession>A0A8J4WLU3</accession>
<evidence type="ECO:0000256" key="5">
    <source>
        <dbReference type="PROSITE-ProRule" id="PRU00042"/>
    </source>
</evidence>
<keyword evidence="8" id="KW-1185">Reference proteome</keyword>
<dbReference type="InterPro" id="IPR036236">
    <property type="entry name" value="Znf_C2H2_sf"/>
</dbReference>
<keyword evidence="1" id="KW-0479">Metal-binding</keyword>
<evidence type="ECO:0000256" key="2">
    <source>
        <dbReference type="ARBA" id="ARBA00022737"/>
    </source>
</evidence>
<reference evidence="7" key="1">
    <citation type="submission" date="2019-05" db="EMBL/GenBank/DDBJ databases">
        <title>Annotation for the trematode Paragonimus heterotremus.</title>
        <authorList>
            <person name="Choi Y.-J."/>
        </authorList>
    </citation>
    <scope>NUCLEOTIDE SEQUENCE</scope>
    <source>
        <strain evidence="7">LC</strain>
    </source>
</reference>
<gene>
    <name evidence="7" type="ORF">PHET_03855</name>
</gene>
<name>A0A8J4WLU3_9TREM</name>
<dbReference type="PROSITE" id="PS50157">
    <property type="entry name" value="ZINC_FINGER_C2H2_2"/>
    <property type="match status" value="2"/>
</dbReference>
<dbReference type="Proteomes" id="UP000748531">
    <property type="component" value="Unassembled WGS sequence"/>
</dbReference>
<dbReference type="PANTHER" id="PTHR24379:SF121">
    <property type="entry name" value="C2H2-TYPE DOMAIN-CONTAINING PROTEIN"/>
    <property type="match status" value="1"/>
</dbReference>
<evidence type="ECO:0000256" key="4">
    <source>
        <dbReference type="ARBA" id="ARBA00022833"/>
    </source>
</evidence>
<dbReference type="SUPFAM" id="SSF57667">
    <property type="entry name" value="beta-beta-alpha zinc fingers"/>
    <property type="match status" value="1"/>
</dbReference>
<comment type="caution">
    <text evidence="7">The sequence shown here is derived from an EMBL/GenBank/DDBJ whole genome shotgun (WGS) entry which is preliminary data.</text>
</comment>
<dbReference type="PANTHER" id="PTHR24379">
    <property type="entry name" value="KRAB AND ZINC FINGER DOMAIN-CONTAINING"/>
    <property type="match status" value="1"/>
</dbReference>
<keyword evidence="3 5" id="KW-0863">Zinc-finger</keyword>
<organism evidence="7 8">
    <name type="scientific">Paragonimus heterotremus</name>
    <dbReference type="NCBI Taxonomy" id="100268"/>
    <lineage>
        <taxon>Eukaryota</taxon>
        <taxon>Metazoa</taxon>
        <taxon>Spiralia</taxon>
        <taxon>Lophotrochozoa</taxon>
        <taxon>Platyhelminthes</taxon>
        <taxon>Trematoda</taxon>
        <taxon>Digenea</taxon>
        <taxon>Plagiorchiida</taxon>
        <taxon>Troglotremata</taxon>
        <taxon>Troglotrematidae</taxon>
        <taxon>Paragonimus</taxon>
    </lineage>
</organism>
<evidence type="ECO:0000259" key="6">
    <source>
        <dbReference type="PROSITE" id="PS50157"/>
    </source>
</evidence>
<dbReference type="EMBL" id="LUCH01017201">
    <property type="protein sequence ID" value="KAF5395245.1"/>
    <property type="molecule type" value="Genomic_DNA"/>
</dbReference>
<evidence type="ECO:0000313" key="8">
    <source>
        <dbReference type="Proteomes" id="UP000748531"/>
    </source>
</evidence>
<dbReference type="SMART" id="SM00355">
    <property type="entry name" value="ZnF_C2H2"/>
    <property type="match status" value="3"/>
</dbReference>
<keyword evidence="2" id="KW-0677">Repeat</keyword>
<dbReference type="Gene3D" id="3.30.160.60">
    <property type="entry name" value="Classic Zinc Finger"/>
    <property type="match status" value="1"/>
</dbReference>
<proteinExistence type="predicted"/>
<dbReference type="AlphaFoldDB" id="A0A8J4WLU3"/>
<feature type="domain" description="C2H2-type" evidence="6">
    <location>
        <begin position="299"/>
        <end position="326"/>
    </location>
</feature>
<feature type="domain" description="C2H2-type" evidence="6">
    <location>
        <begin position="327"/>
        <end position="356"/>
    </location>
</feature>
<dbReference type="OrthoDB" id="6365676at2759"/>
<dbReference type="GO" id="GO:0008270">
    <property type="term" value="F:zinc ion binding"/>
    <property type="evidence" value="ECO:0007669"/>
    <property type="project" value="UniProtKB-KW"/>
</dbReference>
<dbReference type="InterPro" id="IPR013087">
    <property type="entry name" value="Znf_C2H2_type"/>
</dbReference>
<evidence type="ECO:0000313" key="7">
    <source>
        <dbReference type="EMBL" id="KAF5395245.1"/>
    </source>
</evidence>
<dbReference type="PROSITE" id="PS00028">
    <property type="entry name" value="ZINC_FINGER_C2H2_1"/>
    <property type="match status" value="2"/>
</dbReference>
<evidence type="ECO:0000256" key="3">
    <source>
        <dbReference type="ARBA" id="ARBA00022771"/>
    </source>
</evidence>
<evidence type="ECO:0000256" key="1">
    <source>
        <dbReference type="ARBA" id="ARBA00022723"/>
    </source>
</evidence>